<protein>
    <submittedName>
        <fullName evidence="1">Uncharacterized protein</fullName>
    </submittedName>
</protein>
<comment type="caution">
    <text evidence="1">The sequence shown here is derived from an EMBL/GenBank/DDBJ whole genome shotgun (WGS) entry which is preliminary data.</text>
</comment>
<organism evidence="1 2">
    <name type="scientific">Caerostris darwini</name>
    <dbReference type="NCBI Taxonomy" id="1538125"/>
    <lineage>
        <taxon>Eukaryota</taxon>
        <taxon>Metazoa</taxon>
        <taxon>Ecdysozoa</taxon>
        <taxon>Arthropoda</taxon>
        <taxon>Chelicerata</taxon>
        <taxon>Arachnida</taxon>
        <taxon>Araneae</taxon>
        <taxon>Araneomorphae</taxon>
        <taxon>Entelegynae</taxon>
        <taxon>Araneoidea</taxon>
        <taxon>Araneidae</taxon>
        <taxon>Caerostris</taxon>
    </lineage>
</organism>
<gene>
    <name evidence="1" type="ORF">CDAR_60301</name>
</gene>
<evidence type="ECO:0000313" key="1">
    <source>
        <dbReference type="EMBL" id="GIY09758.1"/>
    </source>
</evidence>
<keyword evidence="2" id="KW-1185">Reference proteome</keyword>
<evidence type="ECO:0000313" key="2">
    <source>
        <dbReference type="Proteomes" id="UP001054837"/>
    </source>
</evidence>
<proteinExistence type="predicted"/>
<dbReference type="EMBL" id="BPLQ01004677">
    <property type="protein sequence ID" value="GIY09758.1"/>
    <property type="molecule type" value="Genomic_DNA"/>
</dbReference>
<reference evidence="1 2" key="1">
    <citation type="submission" date="2021-06" db="EMBL/GenBank/DDBJ databases">
        <title>Caerostris darwini draft genome.</title>
        <authorList>
            <person name="Kono N."/>
            <person name="Arakawa K."/>
        </authorList>
    </citation>
    <scope>NUCLEOTIDE SEQUENCE [LARGE SCALE GENOMIC DNA]</scope>
</reference>
<dbReference type="Proteomes" id="UP001054837">
    <property type="component" value="Unassembled WGS sequence"/>
</dbReference>
<name>A0AAV4QI69_9ARAC</name>
<dbReference type="AlphaFoldDB" id="A0AAV4QI69"/>
<sequence>MQKRTTFPPSPEITLISHTYMMDSKKACRQNTYRLHEPDLILQEKADHRFLACLRGICRSSGVATTKGGVSKPPLEIVCTPSPSSASYQRFVSPKQVLIEGG</sequence>
<accession>A0AAV4QI69</accession>